<name>A0AAQ3NDX1_VIGMU</name>
<accession>A0AAQ3NDX1</accession>
<evidence type="ECO:0008006" key="5">
    <source>
        <dbReference type="Google" id="ProtNLM"/>
    </source>
</evidence>
<feature type="compositionally biased region" description="Polar residues" evidence="1">
    <location>
        <begin position="49"/>
        <end position="63"/>
    </location>
</feature>
<dbReference type="EMBL" id="CP144695">
    <property type="protein sequence ID" value="WVZ07871.1"/>
    <property type="molecule type" value="Genomic_DNA"/>
</dbReference>
<keyword evidence="4" id="KW-1185">Reference proteome</keyword>
<evidence type="ECO:0000256" key="2">
    <source>
        <dbReference type="SAM" id="Phobius"/>
    </source>
</evidence>
<keyword evidence="2" id="KW-0472">Membrane</keyword>
<dbReference type="Proteomes" id="UP001374535">
    <property type="component" value="Chromosome 6"/>
</dbReference>
<evidence type="ECO:0000256" key="1">
    <source>
        <dbReference type="SAM" id="MobiDB-lite"/>
    </source>
</evidence>
<keyword evidence="2" id="KW-1133">Transmembrane helix</keyword>
<reference evidence="3 4" key="1">
    <citation type="journal article" date="2023" name="Life. Sci Alliance">
        <title>Evolutionary insights into 3D genome organization and epigenetic landscape of Vigna mungo.</title>
        <authorList>
            <person name="Junaid A."/>
            <person name="Singh B."/>
            <person name="Bhatia S."/>
        </authorList>
    </citation>
    <scope>NUCLEOTIDE SEQUENCE [LARGE SCALE GENOMIC DNA]</scope>
    <source>
        <strain evidence="3">Urdbean</strain>
    </source>
</reference>
<organism evidence="3 4">
    <name type="scientific">Vigna mungo</name>
    <name type="common">Black gram</name>
    <name type="synonym">Phaseolus mungo</name>
    <dbReference type="NCBI Taxonomy" id="3915"/>
    <lineage>
        <taxon>Eukaryota</taxon>
        <taxon>Viridiplantae</taxon>
        <taxon>Streptophyta</taxon>
        <taxon>Embryophyta</taxon>
        <taxon>Tracheophyta</taxon>
        <taxon>Spermatophyta</taxon>
        <taxon>Magnoliopsida</taxon>
        <taxon>eudicotyledons</taxon>
        <taxon>Gunneridae</taxon>
        <taxon>Pentapetalae</taxon>
        <taxon>rosids</taxon>
        <taxon>fabids</taxon>
        <taxon>Fabales</taxon>
        <taxon>Fabaceae</taxon>
        <taxon>Papilionoideae</taxon>
        <taxon>50 kb inversion clade</taxon>
        <taxon>NPAAA clade</taxon>
        <taxon>indigoferoid/millettioid clade</taxon>
        <taxon>Phaseoleae</taxon>
        <taxon>Vigna</taxon>
    </lineage>
</organism>
<protein>
    <recommendedName>
        <fullName evidence="5">Transmembrane protein</fullName>
    </recommendedName>
</protein>
<evidence type="ECO:0000313" key="3">
    <source>
        <dbReference type="EMBL" id="WVZ07871.1"/>
    </source>
</evidence>
<evidence type="ECO:0000313" key="4">
    <source>
        <dbReference type="Proteomes" id="UP001374535"/>
    </source>
</evidence>
<gene>
    <name evidence="3" type="ORF">V8G54_021217</name>
</gene>
<feature type="region of interest" description="Disordered" evidence="1">
    <location>
        <begin position="49"/>
        <end position="68"/>
    </location>
</feature>
<sequence>MASYEAIKNFEDDEDDVEMALPHSQISESRSQILSSTIAQTTPLNIHNVQEQPSTSSRNQPQTVPKPPRLVSLDVFRGLTVAVITLILCFSFFNFFLFLLLRK</sequence>
<feature type="transmembrane region" description="Helical" evidence="2">
    <location>
        <begin position="75"/>
        <end position="101"/>
    </location>
</feature>
<keyword evidence="2" id="KW-0812">Transmembrane</keyword>
<dbReference type="AlphaFoldDB" id="A0AAQ3NDX1"/>
<proteinExistence type="predicted"/>